<dbReference type="Gene3D" id="3.40.190.10">
    <property type="entry name" value="Periplasmic binding protein-like II"/>
    <property type="match status" value="1"/>
</dbReference>
<dbReference type="Proteomes" id="UP000324209">
    <property type="component" value="Chromosome"/>
</dbReference>
<dbReference type="Pfam" id="PF13416">
    <property type="entry name" value="SBP_bac_8"/>
    <property type="match status" value="1"/>
</dbReference>
<organism evidence="4 5">
    <name type="scientific">Oceanispirochaeta crateris</name>
    <dbReference type="NCBI Taxonomy" id="2518645"/>
    <lineage>
        <taxon>Bacteria</taxon>
        <taxon>Pseudomonadati</taxon>
        <taxon>Spirochaetota</taxon>
        <taxon>Spirochaetia</taxon>
        <taxon>Spirochaetales</taxon>
        <taxon>Spirochaetaceae</taxon>
        <taxon>Oceanispirochaeta</taxon>
    </lineage>
</organism>
<comment type="similarity">
    <text evidence="1">Belongs to the bacterial solute-binding protein 1 family.</text>
</comment>
<protein>
    <submittedName>
        <fullName evidence="4">Extracellular solute-binding protein</fullName>
    </submittedName>
</protein>
<dbReference type="PANTHER" id="PTHR30061:SF50">
    <property type="entry name" value="MALTOSE_MALTODEXTRIN-BINDING PERIPLASMIC PROTEIN"/>
    <property type="match status" value="1"/>
</dbReference>
<keyword evidence="3" id="KW-0732">Signal</keyword>
<dbReference type="SUPFAM" id="SSF53850">
    <property type="entry name" value="Periplasmic binding protein-like II"/>
    <property type="match status" value="1"/>
</dbReference>
<accession>A0A5C1QSH8</accession>
<dbReference type="GO" id="GO:0042956">
    <property type="term" value="P:maltodextrin transmembrane transport"/>
    <property type="evidence" value="ECO:0007669"/>
    <property type="project" value="TreeGrafter"/>
</dbReference>
<reference evidence="4 5" key="1">
    <citation type="submission" date="2019-02" db="EMBL/GenBank/DDBJ databases">
        <title>Complete Genome Sequence and Methylome Analysis of free living Spirochaetas.</title>
        <authorList>
            <person name="Fomenkov A."/>
            <person name="Dubinina G."/>
            <person name="Leshcheva N."/>
            <person name="Mikheeva N."/>
            <person name="Grabovich M."/>
            <person name="Vincze T."/>
            <person name="Roberts R.J."/>
        </authorList>
    </citation>
    <scope>NUCLEOTIDE SEQUENCE [LARGE SCALE GENOMIC DNA]</scope>
    <source>
        <strain evidence="4 5">K2</strain>
    </source>
</reference>
<dbReference type="InterPro" id="IPR006059">
    <property type="entry name" value="SBP"/>
</dbReference>
<dbReference type="PANTHER" id="PTHR30061">
    <property type="entry name" value="MALTOSE-BINDING PERIPLASMIC PROTEIN"/>
    <property type="match status" value="1"/>
</dbReference>
<evidence type="ECO:0000313" key="4">
    <source>
        <dbReference type="EMBL" id="QEN08942.1"/>
    </source>
</evidence>
<dbReference type="RefSeq" id="WP_149487021.1">
    <property type="nucleotide sequence ID" value="NZ_CP036150.1"/>
</dbReference>
<evidence type="ECO:0000313" key="5">
    <source>
        <dbReference type="Proteomes" id="UP000324209"/>
    </source>
</evidence>
<dbReference type="GO" id="GO:0015768">
    <property type="term" value="P:maltose transport"/>
    <property type="evidence" value="ECO:0007669"/>
    <property type="project" value="TreeGrafter"/>
</dbReference>
<name>A0A5C1QSH8_9SPIO</name>
<keyword evidence="5" id="KW-1185">Reference proteome</keyword>
<keyword evidence="2" id="KW-0813">Transport</keyword>
<sequence length="490" mass="55719">MKKNGMILLIVLLPFLSYAKDFNFGTSELLRILGLETVKESEVSIDHHLYKGSSLLEILPLMEEVYQMEIQTASETILMNEEALGEFWAESWLIPKKAGLDLIFNGKKYDDLVQLKFKGSPMESEKLEIWLSWEGVDLLKEEIQRFARHHNIEIKSIEVPSPDSKLQAVVRARGEVPDLVMIQSSAVEKLVSSRAIQNLNYVQTSSLMDQGVEAFTLNNKLWALPFYYDTQIVFYNKSLIPAPPSANWTLNDMEQIARSIKGQGIYPLAWNAYSSNWLIPFQMSFGKEDLIDANGRISVNDIATKKALEYILNLKDKELLFPMERDAMDALFIAGKIGMIMSGSYGIPYFESLGLNFGVLPYPVNQTTRRPLSPLLDFKAFCMTRQTKHPILSRRLLQYLLSASVQQRFCPALSKLPARTDILELPDIAYGALPVLESSMDKGTIIPPLQVYSIYKNNMWKLLRFALSDQMSVQQTLEKGQLLMDNTMND</sequence>
<dbReference type="AlphaFoldDB" id="A0A5C1QSH8"/>
<dbReference type="GO" id="GO:1901982">
    <property type="term" value="F:maltose binding"/>
    <property type="evidence" value="ECO:0007669"/>
    <property type="project" value="TreeGrafter"/>
</dbReference>
<dbReference type="KEGG" id="ock:EXM22_13415"/>
<dbReference type="OrthoDB" id="9770625at2"/>
<dbReference type="EMBL" id="CP036150">
    <property type="protein sequence ID" value="QEN08942.1"/>
    <property type="molecule type" value="Genomic_DNA"/>
</dbReference>
<gene>
    <name evidence="4" type="ORF">EXM22_13415</name>
</gene>
<evidence type="ECO:0000256" key="2">
    <source>
        <dbReference type="ARBA" id="ARBA00022448"/>
    </source>
</evidence>
<dbReference type="GO" id="GO:0055052">
    <property type="term" value="C:ATP-binding cassette (ABC) transporter complex, substrate-binding subunit-containing"/>
    <property type="evidence" value="ECO:0007669"/>
    <property type="project" value="TreeGrafter"/>
</dbReference>
<evidence type="ECO:0000256" key="3">
    <source>
        <dbReference type="ARBA" id="ARBA00022729"/>
    </source>
</evidence>
<proteinExistence type="inferred from homology"/>
<evidence type="ECO:0000256" key="1">
    <source>
        <dbReference type="ARBA" id="ARBA00008520"/>
    </source>
</evidence>